<dbReference type="EMBL" id="LNQE01000551">
    <property type="protein sequence ID" value="KUG26032.1"/>
    <property type="molecule type" value="Genomic_DNA"/>
</dbReference>
<dbReference type="Gene3D" id="1.25.40.10">
    <property type="entry name" value="Tetratricopeptide repeat domain"/>
    <property type="match status" value="5"/>
</dbReference>
<dbReference type="InterPro" id="IPR051685">
    <property type="entry name" value="Ycf3/AcsC/BcsC/TPR_MFPF"/>
</dbReference>
<dbReference type="Pfam" id="PF13432">
    <property type="entry name" value="TPR_16"/>
    <property type="match status" value="1"/>
</dbReference>
<dbReference type="SMART" id="SM00028">
    <property type="entry name" value="TPR"/>
    <property type="match status" value="7"/>
</dbReference>
<dbReference type="SUPFAM" id="SSF48452">
    <property type="entry name" value="TPR-like"/>
    <property type="match status" value="2"/>
</dbReference>
<dbReference type="PROSITE" id="PS50005">
    <property type="entry name" value="TPR"/>
    <property type="match status" value="2"/>
</dbReference>
<evidence type="ECO:0000256" key="2">
    <source>
        <dbReference type="ARBA" id="ARBA00022803"/>
    </source>
</evidence>
<accession>A0A0W8FYP6</accession>
<gene>
    <name evidence="3" type="ORF">ASZ90_004137</name>
</gene>
<evidence type="ECO:0000313" key="3">
    <source>
        <dbReference type="EMBL" id="KUG26032.1"/>
    </source>
</evidence>
<protein>
    <submittedName>
        <fullName evidence="3">Uncharacterized protein</fullName>
    </submittedName>
</protein>
<dbReference type="SUPFAM" id="SSF81901">
    <property type="entry name" value="HCP-like"/>
    <property type="match status" value="1"/>
</dbReference>
<comment type="caution">
    <text evidence="3">The sequence shown here is derived from an EMBL/GenBank/DDBJ whole genome shotgun (WGS) entry which is preliminary data.</text>
</comment>
<name>A0A0W8FYP6_9ZZZZ</name>
<keyword evidence="1" id="KW-0677">Repeat</keyword>
<organism evidence="3">
    <name type="scientific">hydrocarbon metagenome</name>
    <dbReference type="NCBI Taxonomy" id="938273"/>
    <lineage>
        <taxon>unclassified sequences</taxon>
        <taxon>metagenomes</taxon>
        <taxon>ecological metagenomes</taxon>
    </lineage>
</organism>
<dbReference type="InterPro" id="IPR019734">
    <property type="entry name" value="TPR_rpt"/>
</dbReference>
<dbReference type="InterPro" id="IPR011990">
    <property type="entry name" value="TPR-like_helical_dom_sf"/>
</dbReference>
<reference evidence="3" key="1">
    <citation type="journal article" date="2015" name="Proc. Natl. Acad. Sci. U.S.A.">
        <title>Networks of energetic and metabolic interactions define dynamics in microbial communities.</title>
        <authorList>
            <person name="Embree M."/>
            <person name="Liu J.K."/>
            <person name="Al-Bassam M.M."/>
            <person name="Zengler K."/>
        </authorList>
    </citation>
    <scope>NUCLEOTIDE SEQUENCE</scope>
</reference>
<dbReference type="PANTHER" id="PTHR44943:SF8">
    <property type="entry name" value="TPR REPEAT-CONTAINING PROTEIN MJ0263"/>
    <property type="match status" value="1"/>
</dbReference>
<sequence>MQAGRYGEAIDQLNKYISQNARAAEGYNLRGLCYEQREQYQLSVLDLRRATRLDAANHEYKQNLERVLNTWHKLLYERIEGYKRELAVDPNNPFNYLEIGKSYRWLEEWAIAEIWYDQYLDRDEDASPDEIIRYTEILSHTGSIRKGEIKLARWVEKHPEDWRLWSRYGYFTMWLGNYRNAERAFRTALSFKPFFKEAEDGLDLALRQGYLTLQTPRSFEREEYPIDRYYRILRNNPNDDGTRFTLIEYLMQERRYEEAFQQLQYLAPNHEGTSTFDELQERIISTRQEFYEAKIDSALTILKEDPNNREALVRMLDYYSNLDDYDAVEELLTEYLEINPNDDELRFRLAKIYAYQRKLAESYAEVNQVINNNPNNLDYLLLAGQVAVWDNTNLDLAEERLERVVKAQPNNINAIIALGTLNFQQGEYLTSQNYSERAMQLEPDNPDVLQLNSMLEFHFIREEENKKLLRLEEGRTLAMNGRYDEAIPYYEQYFQEANPTSDLKYELADVYVGAERYYDAIYMYDQTLDEDYDLEMDKLRAKVIYWSGDSQRALQEFLRLAEEDPQDMEVQLYLGDSYTQMEMFDSARVVYTNMLDNNTIEPKLIQERIGWLPIRPEDESFFTRGFRYIGSYLFSYMVIQPVAYVFADDLDFRYRYWGGNLETGLLPYISGGLSWFRGNLSNDFGGFHYTSYKGNLFIRPLDNLIFRFSYGEMYSPGIVRSPIVEAGVKFDVEHRDGYKYGFDLSYTRSDASTILYSPGLVFTRLTGELGAMRAYYHFETNVKLEILYQLIRTKEGTTILGSGITPLQENIGNNFVGRIGRNFYPNLLVGYEYFFSDFKYTLPVYYSPQDFYQHSIFADWTVYNDEKWEINLAGKIGYIPKSDYLLRELSTRVYYTITQSFRIMLTGFLSNTFREQSGYTSGSLSISALWSIF</sequence>
<proteinExistence type="predicted"/>
<keyword evidence="2" id="KW-0802">TPR repeat</keyword>
<dbReference type="Pfam" id="PF14559">
    <property type="entry name" value="TPR_19"/>
    <property type="match status" value="2"/>
</dbReference>
<evidence type="ECO:0000256" key="1">
    <source>
        <dbReference type="ARBA" id="ARBA00022737"/>
    </source>
</evidence>
<dbReference type="PANTHER" id="PTHR44943">
    <property type="entry name" value="CELLULOSE SYNTHASE OPERON PROTEIN C"/>
    <property type="match status" value="1"/>
</dbReference>
<dbReference type="AlphaFoldDB" id="A0A0W8FYP6"/>